<evidence type="ECO:0000313" key="1">
    <source>
        <dbReference type="EMBL" id="GAA4796925.1"/>
    </source>
</evidence>
<sequence length="77" mass="8172">MVFKVLGGVHIVVLNPCSAPTGIAVRLVTVRAHCLPFHILVRTECAVDINPATGRRTAALAFPNSLAYIAFLFPEGG</sequence>
<keyword evidence="2" id="KW-1185">Reference proteome</keyword>
<name>A0ABP9BKF6_9MICC</name>
<evidence type="ECO:0008006" key="3">
    <source>
        <dbReference type="Google" id="ProtNLM"/>
    </source>
</evidence>
<proteinExistence type="predicted"/>
<organism evidence="1 2">
    <name type="scientific">Rothia endophytica</name>
    <dbReference type="NCBI Taxonomy" id="1324766"/>
    <lineage>
        <taxon>Bacteria</taxon>
        <taxon>Bacillati</taxon>
        <taxon>Actinomycetota</taxon>
        <taxon>Actinomycetes</taxon>
        <taxon>Micrococcales</taxon>
        <taxon>Micrococcaceae</taxon>
        <taxon>Rothia</taxon>
    </lineage>
</organism>
<protein>
    <recommendedName>
        <fullName evidence="3">Secreted protein</fullName>
    </recommendedName>
</protein>
<dbReference type="EMBL" id="BAABKP010000002">
    <property type="protein sequence ID" value="GAA4796925.1"/>
    <property type="molecule type" value="Genomic_DNA"/>
</dbReference>
<accession>A0ABP9BKF6</accession>
<evidence type="ECO:0000313" key="2">
    <source>
        <dbReference type="Proteomes" id="UP001500187"/>
    </source>
</evidence>
<comment type="caution">
    <text evidence="1">The sequence shown here is derived from an EMBL/GenBank/DDBJ whole genome shotgun (WGS) entry which is preliminary data.</text>
</comment>
<gene>
    <name evidence="1" type="ORF">GCM10023352_15600</name>
</gene>
<reference evidence="2" key="1">
    <citation type="journal article" date="2019" name="Int. J. Syst. Evol. Microbiol.">
        <title>The Global Catalogue of Microorganisms (GCM) 10K type strain sequencing project: providing services to taxonomists for standard genome sequencing and annotation.</title>
        <authorList>
            <consortium name="The Broad Institute Genomics Platform"/>
            <consortium name="The Broad Institute Genome Sequencing Center for Infectious Disease"/>
            <person name="Wu L."/>
            <person name="Ma J."/>
        </authorList>
    </citation>
    <scope>NUCLEOTIDE SEQUENCE [LARGE SCALE GENOMIC DNA]</scope>
    <source>
        <strain evidence="2">JCM 18541</strain>
    </source>
</reference>
<dbReference type="Proteomes" id="UP001500187">
    <property type="component" value="Unassembled WGS sequence"/>
</dbReference>